<keyword evidence="10" id="KW-0325">Glycoprotein</keyword>
<dbReference type="InterPro" id="IPR019594">
    <property type="entry name" value="Glu/Gly-bd"/>
</dbReference>
<dbReference type="Proteomes" id="UP001190926">
    <property type="component" value="Unassembled WGS sequence"/>
</dbReference>
<dbReference type="PANTHER" id="PTHR18966">
    <property type="entry name" value="IONOTROPIC GLUTAMATE RECEPTOR"/>
    <property type="match status" value="1"/>
</dbReference>
<feature type="transmembrane region" description="Helical" evidence="16">
    <location>
        <begin position="574"/>
        <end position="594"/>
    </location>
</feature>
<evidence type="ECO:0000256" key="3">
    <source>
        <dbReference type="ARBA" id="ARBA00022448"/>
    </source>
</evidence>
<dbReference type="AlphaFoldDB" id="A0AAD4J4M3"/>
<dbReference type="Gene3D" id="1.10.287.70">
    <property type="match status" value="1"/>
</dbReference>
<keyword evidence="9 13" id="KW-0675">Receptor</keyword>
<evidence type="ECO:0000256" key="15">
    <source>
        <dbReference type="SAM" id="MobiDB-lite"/>
    </source>
</evidence>
<keyword evidence="19" id="KW-1185">Reference proteome</keyword>
<dbReference type="GO" id="GO:0015276">
    <property type="term" value="F:ligand-gated monoatomic ion channel activity"/>
    <property type="evidence" value="ECO:0007669"/>
    <property type="project" value="InterPro"/>
</dbReference>
<evidence type="ECO:0000313" key="19">
    <source>
        <dbReference type="Proteomes" id="UP001190926"/>
    </source>
</evidence>
<feature type="transmembrane region" description="Helical" evidence="16">
    <location>
        <begin position="636"/>
        <end position="660"/>
    </location>
</feature>
<dbReference type="InterPro" id="IPR001828">
    <property type="entry name" value="ANF_lig-bd_rcpt"/>
</dbReference>
<evidence type="ECO:0000256" key="5">
    <source>
        <dbReference type="ARBA" id="ARBA00022729"/>
    </source>
</evidence>
<keyword evidence="5" id="KW-0732">Signal</keyword>
<keyword evidence="7 13" id="KW-0406">Ion transport</keyword>
<keyword evidence="8 13" id="KW-0472">Membrane</keyword>
<evidence type="ECO:0000256" key="16">
    <source>
        <dbReference type="SAM" id="Phobius"/>
    </source>
</evidence>
<evidence type="ECO:0000256" key="10">
    <source>
        <dbReference type="ARBA" id="ARBA00023180"/>
    </source>
</evidence>
<keyword evidence="6 16" id="KW-1133">Transmembrane helix</keyword>
<evidence type="ECO:0000256" key="13">
    <source>
        <dbReference type="PIRNR" id="PIRNR037090"/>
    </source>
</evidence>
<evidence type="ECO:0000256" key="2">
    <source>
        <dbReference type="ARBA" id="ARBA00008685"/>
    </source>
</evidence>
<dbReference type="InterPro" id="IPR001320">
    <property type="entry name" value="Iontro_rcpt_C"/>
</dbReference>
<feature type="disulfide bond" evidence="14">
    <location>
        <begin position="746"/>
        <end position="800"/>
    </location>
</feature>
<accession>A0AAD4J4M3</accession>
<dbReference type="PRINTS" id="PR01176">
    <property type="entry name" value="GABABRECEPTR"/>
</dbReference>
<comment type="similarity">
    <text evidence="2 13">Belongs to the glutamate-gated ion channel (TC 1.A.10.1) family.</text>
</comment>
<dbReference type="FunFam" id="3.40.190.10:FF:000175">
    <property type="entry name" value="Glutamate receptor"/>
    <property type="match status" value="1"/>
</dbReference>
<dbReference type="CDD" id="cd19990">
    <property type="entry name" value="PBP1_GABAb_receptor_plant"/>
    <property type="match status" value="1"/>
</dbReference>
<dbReference type="GO" id="GO:0007165">
    <property type="term" value="P:signal transduction"/>
    <property type="evidence" value="ECO:0007669"/>
    <property type="project" value="UniProtKB-ARBA"/>
</dbReference>
<dbReference type="InterPro" id="IPR015683">
    <property type="entry name" value="Ionotropic_Glu_rcpt"/>
</dbReference>
<dbReference type="EMBL" id="SDAM02000152">
    <property type="protein sequence ID" value="KAH6827105.1"/>
    <property type="molecule type" value="Genomic_DNA"/>
</dbReference>
<evidence type="ECO:0000256" key="4">
    <source>
        <dbReference type="ARBA" id="ARBA00022692"/>
    </source>
</evidence>
<feature type="domain" description="Ionotropic glutamate receptor C-terminal" evidence="17">
    <location>
        <begin position="455"/>
        <end position="797"/>
    </location>
</feature>
<dbReference type="GO" id="GO:1901701">
    <property type="term" value="P:cellular response to oxygen-containing compound"/>
    <property type="evidence" value="ECO:0007669"/>
    <property type="project" value="UniProtKB-ARBA"/>
</dbReference>
<feature type="region of interest" description="Disordered" evidence="15">
    <location>
        <begin position="885"/>
        <end position="906"/>
    </location>
</feature>
<evidence type="ECO:0000256" key="6">
    <source>
        <dbReference type="ARBA" id="ARBA00022989"/>
    </source>
</evidence>
<keyword evidence="11 13" id="KW-1071">Ligand-gated ion channel</keyword>
<evidence type="ECO:0000313" key="18">
    <source>
        <dbReference type="EMBL" id="KAH6827105.1"/>
    </source>
</evidence>
<dbReference type="Gene3D" id="3.40.50.2300">
    <property type="match status" value="2"/>
</dbReference>
<reference evidence="18 19" key="1">
    <citation type="journal article" date="2021" name="Nat. Commun.">
        <title>Incipient diploidization of the medicinal plant Perilla within 10,000 years.</title>
        <authorList>
            <person name="Zhang Y."/>
            <person name="Shen Q."/>
            <person name="Leng L."/>
            <person name="Zhang D."/>
            <person name="Chen S."/>
            <person name="Shi Y."/>
            <person name="Ning Z."/>
            <person name="Chen S."/>
        </authorList>
    </citation>
    <scope>NUCLEOTIDE SEQUENCE [LARGE SCALE GENOMIC DNA]</scope>
    <source>
        <strain evidence="19">cv. PC099</strain>
    </source>
</reference>
<feature type="compositionally biased region" description="Basic and acidic residues" evidence="15">
    <location>
        <begin position="885"/>
        <end position="896"/>
    </location>
</feature>
<keyword evidence="12 13" id="KW-0407">Ion channel</keyword>
<evidence type="ECO:0000256" key="14">
    <source>
        <dbReference type="PIRSR" id="PIRSR037090-50"/>
    </source>
</evidence>
<organism evidence="18 19">
    <name type="scientific">Perilla frutescens var. hirtella</name>
    <name type="common">Perilla citriodora</name>
    <name type="synonym">Perilla setoyensis</name>
    <dbReference type="NCBI Taxonomy" id="608512"/>
    <lineage>
        <taxon>Eukaryota</taxon>
        <taxon>Viridiplantae</taxon>
        <taxon>Streptophyta</taxon>
        <taxon>Embryophyta</taxon>
        <taxon>Tracheophyta</taxon>
        <taxon>Spermatophyta</taxon>
        <taxon>Magnoliopsida</taxon>
        <taxon>eudicotyledons</taxon>
        <taxon>Gunneridae</taxon>
        <taxon>Pentapetalae</taxon>
        <taxon>asterids</taxon>
        <taxon>lamiids</taxon>
        <taxon>Lamiales</taxon>
        <taxon>Lamiaceae</taxon>
        <taxon>Nepetoideae</taxon>
        <taxon>Elsholtzieae</taxon>
        <taxon>Perilla</taxon>
    </lineage>
</organism>
<evidence type="ECO:0000256" key="12">
    <source>
        <dbReference type="ARBA" id="ARBA00023303"/>
    </source>
</evidence>
<protein>
    <recommendedName>
        <fullName evidence="13">Glutamate receptor</fullName>
    </recommendedName>
</protein>
<proteinExistence type="inferred from homology"/>
<dbReference type="FunFam" id="1.10.287.70:FF:000037">
    <property type="entry name" value="Glutamate receptor"/>
    <property type="match status" value="1"/>
</dbReference>
<evidence type="ECO:0000259" key="17">
    <source>
        <dbReference type="SMART" id="SM00079"/>
    </source>
</evidence>
<dbReference type="Pfam" id="PF10613">
    <property type="entry name" value="Lig_chan-Glu_bd"/>
    <property type="match status" value="1"/>
</dbReference>
<evidence type="ECO:0000256" key="9">
    <source>
        <dbReference type="ARBA" id="ARBA00023170"/>
    </source>
</evidence>
<dbReference type="GO" id="GO:0016020">
    <property type="term" value="C:membrane"/>
    <property type="evidence" value="ECO:0007669"/>
    <property type="project" value="UniProtKB-SubCell"/>
</dbReference>
<evidence type="ECO:0000256" key="8">
    <source>
        <dbReference type="ARBA" id="ARBA00023136"/>
    </source>
</evidence>
<sequence length="906" mass="100191">MGSAGNSSDASGRLPRVINIGALLTFNSTIGKSAMPALTVGIEDVNSDTRILKGTKLNLILQDTNCSGFLGTVEAMQLMGKDIVAVLGPQSSGIAHSISYVMNELHVPLLSFAATDPTLSAVQHPYFLRTTISDRFQMYAVADLVAYFGWNEVVAIFIDDEYGRNGISELGDALTRKRAKISYKAALTPGASRTEIDSLLVGANVLETRVFVVHVNPDSGMNIFEVASRLGMMSNGYVWIATDWLASLLDSSEPVEPETVELIQGVVALRHHTPDSDLKAKFASRWGSLKSKETTDFNSYALYAYDSVWLLARALDEFFSSGGTISFSDDPTLRGTNGSTIRVASLRVFNEGQRLLQMLLGMNFNGVAGQVQFDSHKNLVQPAFDVLNFGGTGLRNLGYWSNHSGLTIATPESLYRKPSNTSSTTSQQLYGVVWPGETSKKPRGWVFPDNGKPLQIAVPYRATFPEFVTKDEGPLGAKGFCIDVFEAAVALLPYPVPHQYILFGDGRRNPSFDNLVNAVAQNIYDAAVGDVTVTTNRTRIVDFTQPYMESGLVVVAPMQKVKSSPWAFMKPFTWQMWCITGIFFLFVGTVVWILEHRMNTEFRGPPSQQLVTVFWFSFSTMFFSHRENTVSTLGRLVLILWLFVVLVINSSYTASLTSILTVQQLTSRIHGIDNLISSWEPIGIQDGSFVHRYLVDELKIQESRLRVLKTQDEYINALQRGPANGGVAAIVDELPYVELFLSNTQCQFTTVGQEFTKNGWGFAFQRDSPLAVDLSTAILQLSESEELQRIHDKWLPRDACSVQDSPADEARLSLKSFWGLFLICGVACFIALTLFFGNVCLQYTRLHAGTTSGPPGPPEQSRICRLFKALRDIIDRKETEIKELFRQKKEDSKREATGQGSDAQSS</sequence>
<dbReference type="InterPro" id="IPR028082">
    <property type="entry name" value="Peripla_BP_I"/>
</dbReference>
<dbReference type="CDD" id="cd13686">
    <property type="entry name" value="GluR_Plant"/>
    <property type="match status" value="1"/>
</dbReference>
<dbReference type="Gene3D" id="3.40.190.10">
    <property type="entry name" value="Periplasmic binding protein-like II"/>
    <property type="match status" value="2"/>
</dbReference>
<dbReference type="SUPFAM" id="SSF53850">
    <property type="entry name" value="Periplasmic binding protein-like II"/>
    <property type="match status" value="1"/>
</dbReference>
<dbReference type="SUPFAM" id="SSF53822">
    <property type="entry name" value="Periplasmic binding protein-like I"/>
    <property type="match status" value="1"/>
</dbReference>
<name>A0AAD4J4M3_PERFH</name>
<dbReference type="Pfam" id="PF01094">
    <property type="entry name" value="ANF_receptor"/>
    <property type="match status" value="1"/>
</dbReference>
<dbReference type="FunFam" id="3.40.190.10:FF:000054">
    <property type="entry name" value="Glutamate receptor"/>
    <property type="match status" value="1"/>
</dbReference>
<gene>
    <name evidence="18" type="ORF">C2S53_004711</name>
</gene>
<evidence type="ECO:0000256" key="11">
    <source>
        <dbReference type="ARBA" id="ARBA00023286"/>
    </source>
</evidence>
<keyword evidence="3 13" id="KW-0813">Transport</keyword>
<dbReference type="GO" id="GO:0009611">
    <property type="term" value="P:response to wounding"/>
    <property type="evidence" value="ECO:0007669"/>
    <property type="project" value="UniProtKB-ARBA"/>
</dbReference>
<keyword evidence="14" id="KW-1015">Disulfide bond</keyword>
<comment type="caution">
    <text evidence="18">The sequence shown here is derived from an EMBL/GenBank/DDBJ whole genome shotgun (WGS) entry which is preliminary data.</text>
</comment>
<dbReference type="Pfam" id="PF00060">
    <property type="entry name" value="Lig_chan"/>
    <property type="match status" value="1"/>
</dbReference>
<dbReference type="FunFam" id="3.40.50.2300:FF:000081">
    <property type="entry name" value="Glutamate receptor"/>
    <property type="match status" value="1"/>
</dbReference>
<evidence type="ECO:0000256" key="1">
    <source>
        <dbReference type="ARBA" id="ARBA00004141"/>
    </source>
</evidence>
<comment type="subcellular location">
    <subcellularLocation>
        <location evidence="1">Membrane</location>
        <topology evidence="1">Multi-pass membrane protein</topology>
    </subcellularLocation>
</comment>
<comment type="function">
    <text evidence="13">Glutamate-gated receptor that probably acts as non-selective cation channel.</text>
</comment>
<keyword evidence="4 16" id="KW-0812">Transmembrane</keyword>
<dbReference type="InterPro" id="IPR044440">
    <property type="entry name" value="GABAb_receptor_plant_PBP1"/>
</dbReference>
<evidence type="ECO:0000256" key="7">
    <source>
        <dbReference type="ARBA" id="ARBA00023065"/>
    </source>
</evidence>
<feature type="transmembrane region" description="Helical" evidence="16">
    <location>
        <begin position="817"/>
        <end position="837"/>
    </location>
</feature>
<dbReference type="SMART" id="SM00079">
    <property type="entry name" value="PBPe"/>
    <property type="match status" value="1"/>
</dbReference>
<dbReference type="PIRSF" id="PIRSF037090">
    <property type="entry name" value="Iontro_Glu-like_rcpt_pln"/>
    <property type="match status" value="1"/>
</dbReference>
<dbReference type="InterPro" id="IPR017103">
    <property type="entry name" value="Iontropic_Glu_rcpt_pln"/>
</dbReference>